<dbReference type="RefSeq" id="WP_097321096.1">
    <property type="nucleotide sequence ID" value="NZ_OBDY01000006.1"/>
</dbReference>
<dbReference type="EMBL" id="OBDY01000006">
    <property type="protein sequence ID" value="SNY42485.1"/>
    <property type="molecule type" value="Genomic_DNA"/>
</dbReference>
<evidence type="ECO:0000313" key="1">
    <source>
        <dbReference type="EMBL" id="SNY42485.1"/>
    </source>
</evidence>
<evidence type="ECO:0000313" key="2">
    <source>
        <dbReference type="Proteomes" id="UP000219612"/>
    </source>
</evidence>
<gene>
    <name evidence="1" type="ORF">SAMN05421748_106296</name>
</gene>
<dbReference type="OrthoDB" id="626362at2"/>
<organism evidence="1 2">
    <name type="scientific">Paractinoplanes atraurantiacus</name>
    <dbReference type="NCBI Taxonomy" id="1036182"/>
    <lineage>
        <taxon>Bacteria</taxon>
        <taxon>Bacillati</taxon>
        <taxon>Actinomycetota</taxon>
        <taxon>Actinomycetes</taxon>
        <taxon>Micromonosporales</taxon>
        <taxon>Micromonosporaceae</taxon>
        <taxon>Paractinoplanes</taxon>
    </lineage>
</organism>
<dbReference type="Proteomes" id="UP000219612">
    <property type="component" value="Unassembled WGS sequence"/>
</dbReference>
<protein>
    <recommendedName>
        <fullName evidence="3">Methyltransferase domain-containing protein</fullName>
    </recommendedName>
</protein>
<accession>A0A285I3C4</accession>
<reference evidence="1 2" key="1">
    <citation type="submission" date="2017-09" db="EMBL/GenBank/DDBJ databases">
        <authorList>
            <person name="Ehlers B."/>
            <person name="Leendertz F.H."/>
        </authorList>
    </citation>
    <scope>NUCLEOTIDE SEQUENCE [LARGE SCALE GENOMIC DNA]</scope>
    <source>
        <strain evidence="1 2">CGMCC 4.6857</strain>
    </source>
</reference>
<sequence length="163" mass="17525">MKRPDELTDLLWSFSPDGTHLPAESLDYRFIAGDALRPGLAVEHGADTIVISSGLVHHLSPADLPSFFAAQQALGVHGFAHWDIDPSVWSTVGAWVFHRGRMRSPVSRHDGVLSARRAHPVGVLAAAACVGAPAYDVTCVDVPRWRPRVVNVLRPVTGLAASP</sequence>
<dbReference type="AlphaFoldDB" id="A0A285I3C4"/>
<proteinExistence type="predicted"/>
<keyword evidence="2" id="KW-1185">Reference proteome</keyword>
<name>A0A285I3C4_9ACTN</name>
<evidence type="ECO:0008006" key="3">
    <source>
        <dbReference type="Google" id="ProtNLM"/>
    </source>
</evidence>